<feature type="compositionally biased region" description="Pro residues" evidence="1">
    <location>
        <begin position="548"/>
        <end position="557"/>
    </location>
</feature>
<sequence length="613" mass="68666">MKPERNFTAFRELIEEYNVTYKNCNIPKGSEFVYIEKLVSLVRRDRDVHKCLRYLEDRVPLVDGDQWVAFCWAYAEVLSKEKNSLFQGERCRKVKELFTFCIENHAKSLLDLHQIMVMIHHSGKLGPVWEEMVKKDVRKIGSERCTMEEIILTKANTFQPEGKILTRVDLIGLTAYGGKPVKRSIFDFYPKLVPPKKMDGYDPVKPSICDYYKKPVQKNNIAAHLDPLQLAMCHKICSPAGLAGLPALIAEMVITPKYSTAKDPSILICGMLNKMCEKVGPRYEHVVALALLWIYVGVLQRDRKLAPETAFTPVDARLGGLFKTAASQDKYENSEHIINLWNAVKGLSHMGVYPVTSAILRQTYPKLDLHLPEDLVSYKPDTFFNPIASRMLPTPAKQGKVDADLPEGVVGTPSLDLEADVIQIVGEESGNQIAEVTDKKLQEDHRESIDLIIPSINNDPDSNVDLQKVEQIGAREDPYTPGSGPDEQPDAGSVPSPSDPDVLLFVTDPYAIIKLNPSLFPSDSGWSATSLLPPEGRRRMEKKDDDPPPSPPLPVLPTAPAGCSETLLGIDFTPEEYLEQTIADNYYAQGLKLVGGIRRVVFYHRLKFLNDIP</sequence>
<feature type="compositionally biased region" description="Basic and acidic residues" evidence="1">
    <location>
        <begin position="535"/>
        <end position="546"/>
    </location>
</feature>
<evidence type="ECO:0000313" key="2">
    <source>
        <dbReference type="EMBL" id="OXA53938.1"/>
    </source>
</evidence>
<dbReference type="OrthoDB" id="8964250at2759"/>
<feature type="region of interest" description="Disordered" evidence="1">
    <location>
        <begin position="524"/>
        <end position="558"/>
    </location>
</feature>
<organism evidence="2 3">
    <name type="scientific">Folsomia candida</name>
    <name type="common">Springtail</name>
    <dbReference type="NCBI Taxonomy" id="158441"/>
    <lineage>
        <taxon>Eukaryota</taxon>
        <taxon>Metazoa</taxon>
        <taxon>Ecdysozoa</taxon>
        <taxon>Arthropoda</taxon>
        <taxon>Hexapoda</taxon>
        <taxon>Collembola</taxon>
        <taxon>Entomobryomorpha</taxon>
        <taxon>Isotomoidea</taxon>
        <taxon>Isotomidae</taxon>
        <taxon>Proisotominae</taxon>
        <taxon>Folsomia</taxon>
    </lineage>
</organism>
<keyword evidence="3" id="KW-1185">Reference proteome</keyword>
<gene>
    <name evidence="2" type="ORF">Fcan01_11711</name>
</gene>
<dbReference type="STRING" id="158441.A0A226E9F9"/>
<dbReference type="AlphaFoldDB" id="A0A226E9F9"/>
<dbReference type="EMBL" id="LNIX01000005">
    <property type="protein sequence ID" value="OXA53938.1"/>
    <property type="molecule type" value="Genomic_DNA"/>
</dbReference>
<reference evidence="2 3" key="1">
    <citation type="submission" date="2015-12" db="EMBL/GenBank/DDBJ databases">
        <title>The genome of Folsomia candida.</title>
        <authorList>
            <person name="Faddeeva A."/>
            <person name="Derks M.F."/>
            <person name="Anvar Y."/>
            <person name="Smit S."/>
            <person name="Van Straalen N."/>
            <person name="Roelofs D."/>
        </authorList>
    </citation>
    <scope>NUCLEOTIDE SEQUENCE [LARGE SCALE GENOMIC DNA]</scope>
    <source>
        <strain evidence="2 3">VU population</strain>
        <tissue evidence="2">Whole body</tissue>
    </source>
</reference>
<proteinExistence type="predicted"/>
<accession>A0A226E9F9</accession>
<evidence type="ECO:0000256" key="1">
    <source>
        <dbReference type="SAM" id="MobiDB-lite"/>
    </source>
</evidence>
<protein>
    <submittedName>
        <fullName evidence="2">Uncharacterized protein</fullName>
    </submittedName>
</protein>
<dbReference type="Proteomes" id="UP000198287">
    <property type="component" value="Unassembled WGS sequence"/>
</dbReference>
<feature type="region of interest" description="Disordered" evidence="1">
    <location>
        <begin position="475"/>
        <end position="500"/>
    </location>
</feature>
<name>A0A226E9F9_FOLCA</name>
<evidence type="ECO:0000313" key="3">
    <source>
        <dbReference type="Proteomes" id="UP000198287"/>
    </source>
</evidence>
<comment type="caution">
    <text evidence="2">The sequence shown here is derived from an EMBL/GenBank/DDBJ whole genome shotgun (WGS) entry which is preliminary data.</text>
</comment>